<protein>
    <recommendedName>
        <fullName evidence="3">Integrase catalytic domain-containing protein</fullName>
    </recommendedName>
</protein>
<dbReference type="Proteomes" id="UP000765509">
    <property type="component" value="Unassembled WGS sequence"/>
</dbReference>
<dbReference type="InterPro" id="IPR012337">
    <property type="entry name" value="RNaseH-like_sf"/>
</dbReference>
<dbReference type="EMBL" id="AVOT02004070">
    <property type="protein sequence ID" value="MBW0475347.1"/>
    <property type="molecule type" value="Genomic_DNA"/>
</dbReference>
<name>A0A9Q3GQF1_9BASI</name>
<dbReference type="AlphaFoldDB" id="A0A9Q3GQF1"/>
<dbReference type="Gene3D" id="3.30.420.10">
    <property type="entry name" value="Ribonuclease H-like superfamily/Ribonuclease H"/>
    <property type="match status" value="1"/>
</dbReference>
<dbReference type="OrthoDB" id="2430298at2759"/>
<dbReference type="SUPFAM" id="SSF53098">
    <property type="entry name" value="Ribonuclease H-like"/>
    <property type="match status" value="1"/>
</dbReference>
<dbReference type="InterPro" id="IPR036397">
    <property type="entry name" value="RNaseH_sf"/>
</dbReference>
<evidence type="ECO:0000313" key="2">
    <source>
        <dbReference type="Proteomes" id="UP000765509"/>
    </source>
</evidence>
<evidence type="ECO:0000313" key="1">
    <source>
        <dbReference type="EMBL" id="MBW0475347.1"/>
    </source>
</evidence>
<evidence type="ECO:0008006" key="3">
    <source>
        <dbReference type="Google" id="ProtNLM"/>
    </source>
</evidence>
<sequence>MDWVTGIVPGCKENFKFCLVIVNRYRKSVRCLPHHKEDKDVVTELSLCNKIIAKCGVLKIMICDRDPKFTSAFLTDLYDIFETNHPQTDGIAERVIQKMEDIIKILCAYGMEYKDHEGYTITGLHFNQKYNWLKNQESTITQENHPYW</sequence>
<accession>A0A9Q3GQF1</accession>
<comment type="caution">
    <text evidence="1">The sequence shown here is derived from an EMBL/GenBank/DDBJ whole genome shotgun (WGS) entry which is preliminary data.</text>
</comment>
<gene>
    <name evidence="1" type="ORF">O181_015062</name>
</gene>
<organism evidence="1 2">
    <name type="scientific">Austropuccinia psidii MF-1</name>
    <dbReference type="NCBI Taxonomy" id="1389203"/>
    <lineage>
        <taxon>Eukaryota</taxon>
        <taxon>Fungi</taxon>
        <taxon>Dikarya</taxon>
        <taxon>Basidiomycota</taxon>
        <taxon>Pucciniomycotina</taxon>
        <taxon>Pucciniomycetes</taxon>
        <taxon>Pucciniales</taxon>
        <taxon>Sphaerophragmiaceae</taxon>
        <taxon>Austropuccinia</taxon>
    </lineage>
</organism>
<dbReference type="GO" id="GO:0003676">
    <property type="term" value="F:nucleic acid binding"/>
    <property type="evidence" value="ECO:0007669"/>
    <property type="project" value="InterPro"/>
</dbReference>
<proteinExistence type="predicted"/>
<keyword evidence="2" id="KW-1185">Reference proteome</keyword>
<reference evidence="1" key="1">
    <citation type="submission" date="2021-03" db="EMBL/GenBank/DDBJ databases">
        <title>Draft genome sequence of rust myrtle Austropuccinia psidii MF-1, a brazilian biotype.</title>
        <authorList>
            <person name="Quecine M.C."/>
            <person name="Pachon D.M.R."/>
            <person name="Bonatelli M.L."/>
            <person name="Correr F.H."/>
            <person name="Franceschini L.M."/>
            <person name="Leite T.F."/>
            <person name="Margarido G.R.A."/>
            <person name="Almeida C.A."/>
            <person name="Ferrarezi J.A."/>
            <person name="Labate C.A."/>
        </authorList>
    </citation>
    <scope>NUCLEOTIDE SEQUENCE</scope>
    <source>
        <strain evidence="1">MF-1</strain>
    </source>
</reference>